<keyword evidence="7 10" id="KW-0472">Membrane</keyword>
<dbReference type="Gene3D" id="2.40.170.20">
    <property type="entry name" value="TonB-dependent receptor, beta-barrel domain"/>
    <property type="match status" value="1"/>
</dbReference>
<sequence length="673" mass="76252">MIQTRHACHVWLFVAWLAAISAAAHPAWPAHSEPEDLFEMPLEDLMSVEIDTVYSASKYQQKLSEAPSSVTVIGADEIRKYGYRTLAEVLRSVPGFYINYDRNYEYVGVRGFRRPGDYDTRVLLMVDGHRTNENIGDSPLFGPQFVLDVDLIDRVEIVRGPGSSLYGSNALLAVINVITKDGKTLNGLELSGEVASFDTWKSRITYGNRFDNGLDLLVSATKGDSEGQELYFREFDDPATANGLVQNDDSSLNNLFLRASLGDLSLIVAHNAAEKGIPTAPWDTVFGDGRTRVHDDTTLVGLTYEREISETLALRARTAYGHYDYDGRYVYDYSEDETPDLVVNKDLYRGRWWDSELQVTARPFEKHILTAGGEFRYNIRQDQANWDEEVYFDDSRHSKNWGLYVQDEYRVLDNMTLVAGVRYDRYDTFGGSTNPRLAMLYDLCDKTTLKLLYGRAFRAPNAYELYYHDGGYSQKAPQSLDPETIETYEMVLERALAPNLSATLSGFYYVMDDLIDQQNDPDDDLLVFTNRDKVEATGTEVALHGRWTSGWRARTSYSYVHAEDTETGAILANSPRHLAKLNLIAPVLKDTLFAGLEIQYNGSSKTLAGNHADDFVLTNLALTYRNRSKRLEIAAGLYNLFDVKYGYPGFGEHIQDTIEQDGRTFRIKLTYRF</sequence>
<keyword evidence="3 10" id="KW-1134">Transmembrane beta strand</keyword>
<dbReference type="GO" id="GO:0044718">
    <property type="term" value="P:siderophore transmembrane transport"/>
    <property type="evidence" value="ECO:0007669"/>
    <property type="project" value="TreeGrafter"/>
</dbReference>
<evidence type="ECO:0000256" key="10">
    <source>
        <dbReference type="PROSITE-ProRule" id="PRU01360"/>
    </source>
</evidence>
<evidence type="ECO:0000256" key="2">
    <source>
        <dbReference type="ARBA" id="ARBA00022448"/>
    </source>
</evidence>
<dbReference type="InterPro" id="IPR037066">
    <property type="entry name" value="Plug_dom_sf"/>
</dbReference>
<dbReference type="PROSITE" id="PS52016">
    <property type="entry name" value="TONB_DEPENDENT_REC_3"/>
    <property type="match status" value="1"/>
</dbReference>
<keyword evidence="16" id="KW-1185">Reference proteome</keyword>
<keyword evidence="8 15" id="KW-0675">Receptor</keyword>
<evidence type="ECO:0000313" key="16">
    <source>
        <dbReference type="Proteomes" id="UP001431776"/>
    </source>
</evidence>
<protein>
    <submittedName>
        <fullName evidence="15">TonB-dependent receptor</fullName>
    </submittedName>
</protein>
<dbReference type="RefSeq" id="WP_349243876.1">
    <property type="nucleotide sequence ID" value="NZ_JASCXX010000004.1"/>
</dbReference>
<keyword evidence="2 10" id="KW-0813">Transport</keyword>
<dbReference type="GO" id="GO:0015344">
    <property type="term" value="F:siderophore uptake transmembrane transporter activity"/>
    <property type="evidence" value="ECO:0007669"/>
    <property type="project" value="TreeGrafter"/>
</dbReference>
<evidence type="ECO:0000313" key="15">
    <source>
        <dbReference type="EMBL" id="MDI6448472.1"/>
    </source>
</evidence>
<dbReference type="EMBL" id="JASCXX010000004">
    <property type="protein sequence ID" value="MDI6448472.1"/>
    <property type="molecule type" value="Genomic_DNA"/>
</dbReference>
<feature type="chain" id="PRO_5043812443" evidence="12">
    <location>
        <begin position="27"/>
        <end position="673"/>
    </location>
</feature>
<evidence type="ECO:0000256" key="1">
    <source>
        <dbReference type="ARBA" id="ARBA00004571"/>
    </source>
</evidence>
<comment type="subcellular location">
    <subcellularLocation>
        <location evidence="1 10">Cell outer membrane</location>
        <topology evidence="1 10">Multi-pass membrane protein</topology>
    </subcellularLocation>
</comment>
<dbReference type="InterPro" id="IPR036942">
    <property type="entry name" value="Beta-barrel_TonB_sf"/>
</dbReference>
<dbReference type="AlphaFoldDB" id="A0AAW6TT73"/>
<dbReference type="Gene3D" id="2.170.130.10">
    <property type="entry name" value="TonB-dependent receptor, plug domain"/>
    <property type="match status" value="1"/>
</dbReference>
<dbReference type="PANTHER" id="PTHR30069">
    <property type="entry name" value="TONB-DEPENDENT OUTER MEMBRANE RECEPTOR"/>
    <property type="match status" value="1"/>
</dbReference>
<feature type="signal peptide" evidence="12">
    <location>
        <begin position="1"/>
        <end position="26"/>
    </location>
</feature>
<evidence type="ECO:0000256" key="12">
    <source>
        <dbReference type="SAM" id="SignalP"/>
    </source>
</evidence>
<evidence type="ECO:0000256" key="8">
    <source>
        <dbReference type="ARBA" id="ARBA00023170"/>
    </source>
</evidence>
<dbReference type="InterPro" id="IPR000531">
    <property type="entry name" value="Beta-barrel_TonB"/>
</dbReference>
<evidence type="ECO:0000256" key="9">
    <source>
        <dbReference type="ARBA" id="ARBA00023237"/>
    </source>
</evidence>
<dbReference type="Pfam" id="PF07715">
    <property type="entry name" value="Plug"/>
    <property type="match status" value="1"/>
</dbReference>
<evidence type="ECO:0000256" key="4">
    <source>
        <dbReference type="ARBA" id="ARBA00022692"/>
    </source>
</evidence>
<feature type="domain" description="TonB-dependent receptor-like beta-barrel" evidence="13">
    <location>
        <begin position="265"/>
        <end position="640"/>
    </location>
</feature>
<dbReference type="Pfam" id="PF00593">
    <property type="entry name" value="TonB_dep_Rec_b-barrel"/>
    <property type="match status" value="1"/>
</dbReference>
<dbReference type="CDD" id="cd01347">
    <property type="entry name" value="ligand_gated_channel"/>
    <property type="match status" value="1"/>
</dbReference>
<keyword evidence="9 10" id="KW-0998">Cell outer membrane</keyword>
<gene>
    <name evidence="15" type="ORF">QJ522_05405</name>
</gene>
<evidence type="ECO:0000256" key="11">
    <source>
        <dbReference type="RuleBase" id="RU003357"/>
    </source>
</evidence>
<feature type="domain" description="TonB-dependent receptor plug" evidence="14">
    <location>
        <begin position="63"/>
        <end position="171"/>
    </location>
</feature>
<evidence type="ECO:0000256" key="3">
    <source>
        <dbReference type="ARBA" id="ARBA00022452"/>
    </source>
</evidence>
<dbReference type="Proteomes" id="UP001431776">
    <property type="component" value="Unassembled WGS sequence"/>
</dbReference>
<evidence type="ECO:0000259" key="13">
    <source>
        <dbReference type="Pfam" id="PF00593"/>
    </source>
</evidence>
<organism evidence="15 16">
    <name type="scientific">Anaerobaca lacustris</name>
    <dbReference type="NCBI Taxonomy" id="3044600"/>
    <lineage>
        <taxon>Bacteria</taxon>
        <taxon>Pseudomonadati</taxon>
        <taxon>Planctomycetota</taxon>
        <taxon>Phycisphaerae</taxon>
        <taxon>Sedimentisphaerales</taxon>
        <taxon>Anaerobacaceae</taxon>
        <taxon>Anaerobaca</taxon>
    </lineage>
</organism>
<accession>A0AAW6TT73</accession>
<keyword evidence="6 11" id="KW-0798">TonB box</keyword>
<evidence type="ECO:0000256" key="5">
    <source>
        <dbReference type="ARBA" id="ARBA00022729"/>
    </source>
</evidence>
<evidence type="ECO:0000256" key="7">
    <source>
        <dbReference type="ARBA" id="ARBA00023136"/>
    </source>
</evidence>
<evidence type="ECO:0000259" key="14">
    <source>
        <dbReference type="Pfam" id="PF07715"/>
    </source>
</evidence>
<name>A0AAW6TT73_9BACT</name>
<dbReference type="SUPFAM" id="SSF56935">
    <property type="entry name" value="Porins"/>
    <property type="match status" value="1"/>
</dbReference>
<evidence type="ECO:0000256" key="6">
    <source>
        <dbReference type="ARBA" id="ARBA00023077"/>
    </source>
</evidence>
<comment type="similarity">
    <text evidence="10 11">Belongs to the TonB-dependent receptor family.</text>
</comment>
<dbReference type="InterPro" id="IPR012910">
    <property type="entry name" value="Plug_dom"/>
</dbReference>
<comment type="caution">
    <text evidence="15">The sequence shown here is derived from an EMBL/GenBank/DDBJ whole genome shotgun (WGS) entry which is preliminary data.</text>
</comment>
<keyword evidence="4 10" id="KW-0812">Transmembrane</keyword>
<keyword evidence="5 12" id="KW-0732">Signal</keyword>
<dbReference type="InterPro" id="IPR039426">
    <property type="entry name" value="TonB-dep_rcpt-like"/>
</dbReference>
<proteinExistence type="inferred from homology"/>
<dbReference type="GO" id="GO:0009279">
    <property type="term" value="C:cell outer membrane"/>
    <property type="evidence" value="ECO:0007669"/>
    <property type="project" value="UniProtKB-SubCell"/>
</dbReference>
<reference evidence="15" key="1">
    <citation type="submission" date="2023-05" db="EMBL/GenBank/DDBJ databases">
        <title>Anaerotaeda fermentans gen. nov., sp. nov., a novel anaerobic planctomycete of the new family within the order Sedimentisphaerales isolated from Taman Peninsula, Russia.</title>
        <authorList>
            <person name="Khomyakova M.A."/>
            <person name="Merkel A.Y."/>
            <person name="Slobodkin A.I."/>
        </authorList>
    </citation>
    <scope>NUCLEOTIDE SEQUENCE</scope>
    <source>
        <strain evidence="15">M17dextr</strain>
    </source>
</reference>
<dbReference type="PANTHER" id="PTHR30069:SF29">
    <property type="entry name" value="HEMOGLOBIN AND HEMOGLOBIN-HAPTOGLOBIN-BINDING PROTEIN 1-RELATED"/>
    <property type="match status" value="1"/>
</dbReference>